<dbReference type="PANTHER" id="PTHR43777">
    <property type="entry name" value="MOLYBDENUM COFACTOR CYTIDYLYLTRANSFERASE"/>
    <property type="match status" value="1"/>
</dbReference>
<keyword evidence="1" id="KW-0460">Magnesium</keyword>
<gene>
    <name evidence="3" type="ORF">GCM10009304_03210</name>
</gene>
<reference evidence="3" key="2">
    <citation type="submission" date="2020-09" db="EMBL/GenBank/DDBJ databases">
        <authorList>
            <person name="Sun Q."/>
            <person name="Ohkuma M."/>
        </authorList>
    </citation>
    <scope>NUCLEOTIDE SEQUENCE</scope>
    <source>
        <strain evidence="3">JCM 30078</strain>
    </source>
</reference>
<dbReference type="InterPro" id="IPR029044">
    <property type="entry name" value="Nucleotide-diphossugar_trans"/>
</dbReference>
<protein>
    <recommendedName>
        <fullName evidence="2">MobA-like NTP transferase domain-containing protein</fullName>
    </recommendedName>
</protein>
<feature type="domain" description="MobA-like NTP transferase" evidence="2">
    <location>
        <begin position="11"/>
        <end position="168"/>
    </location>
</feature>
<dbReference type="Gene3D" id="3.90.550.10">
    <property type="entry name" value="Spore Coat Polysaccharide Biosynthesis Protein SpsA, Chain A"/>
    <property type="match status" value="1"/>
</dbReference>
<keyword evidence="4" id="KW-1185">Reference proteome</keyword>
<dbReference type="Proteomes" id="UP000635983">
    <property type="component" value="Unassembled WGS sequence"/>
</dbReference>
<evidence type="ECO:0000256" key="1">
    <source>
        <dbReference type="ARBA" id="ARBA00022842"/>
    </source>
</evidence>
<proteinExistence type="predicted"/>
<evidence type="ECO:0000259" key="2">
    <source>
        <dbReference type="Pfam" id="PF12804"/>
    </source>
</evidence>
<dbReference type="Pfam" id="PF12804">
    <property type="entry name" value="NTP_transf_3"/>
    <property type="match status" value="1"/>
</dbReference>
<name>A0A917PJN5_9PSED</name>
<dbReference type="CDD" id="cd04182">
    <property type="entry name" value="GT_2_like_f"/>
    <property type="match status" value="1"/>
</dbReference>
<evidence type="ECO:0000313" key="4">
    <source>
        <dbReference type="Proteomes" id="UP000635983"/>
    </source>
</evidence>
<dbReference type="AlphaFoldDB" id="A0A917PJN5"/>
<evidence type="ECO:0000313" key="3">
    <source>
        <dbReference type="EMBL" id="GGJ80815.1"/>
    </source>
</evidence>
<accession>A0A917PJN5</accession>
<dbReference type="EMBL" id="BMPO01000001">
    <property type="protein sequence ID" value="GGJ80815.1"/>
    <property type="molecule type" value="Genomic_DNA"/>
</dbReference>
<reference evidence="3" key="1">
    <citation type="journal article" date="2014" name="Int. J. Syst. Evol. Microbiol.">
        <title>Complete genome sequence of Corynebacterium casei LMG S-19264T (=DSM 44701T), isolated from a smear-ripened cheese.</title>
        <authorList>
            <consortium name="US DOE Joint Genome Institute (JGI-PGF)"/>
            <person name="Walter F."/>
            <person name="Albersmeier A."/>
            <person name="Kalinowski J."/>
            <person name="Ruckert C."/>
        </authorList>
    </citation>
    <scope>NUCLEOTIDE SEQUENCE</scope>
    <source>
        <strain evidence="3">JCM 30078</strain>
    </source>
</reference>
<organism evidence="3 4">
    <name type="scientific">Pseudomonas matsuisoli</name>
    <dbReference type="NCBI Taxonomy" id="1515666"/>
    <lineage>
        <taxon>Bacteria</taxon>
        <taxon>Pseudomonadati</taxon>
        <taxon>Pseudomonadota</taxon>
        <taxon>Gammaproteobacteria</taxon>
        <taxon>Pseudomonadales</taxon>
        <taxon>Pseudomonadaceae</taxon>
        <taxon>Pseudomonas</taxon>
    </lineage>
</organism>
<dbReference type="PANTHER" id="PTHR43777:SF1">
    <property type="entry name" value="MOLYBDENUM COFACTOR CYTIDYLYLTRANSFERASE"/>
    <property type="match status" value="1"/>
</dbReference>
<dbReference type="GO" id="GO:0016779">
    <property type="term" value="F:nucleotidyltransferase activity"/>
    <property type="evidence" value="ECO:0007669"/>
    <property type="project" value="UniProtKB-ARBA"/>
</dbReference>
<dbReference type="RefSeq" id="WP_188981386.1">
    <property type="nucleotide sequence ID" value="NZ_BMPO01000001.1"/>
</dbReference>
<comment type="caution">
    <text evidence="3">The sequence shown here is derived from an EMBL/GenBank/DDBJ whole genome shotgun (WGS) entry which is preliminary data.</text>
</comment>
<sequence>MPSEKETDTVALILAAGQGQRFGSDKRIATLPDGQRVLDRTVQQALRVFAHVYVVQSEHEVALAPCERLTSFISERAHHGMGASLADGVAFVLHRSRASAMAVLLGDMPWTRAETYSALIAAASADTIVVPWLNGQQGHPVMFGRAFWNDLLALDGDGGGRTVLQKHAQHLHRLSTDDPGVLLDIDHPEDLTRGPTP</sequence>
<dbReference type="InterPro" id="IPR025877">
    <property type="entry name" value="MobA-like_NTP_Trfase"/>
</dbReference>
<dbReference type="SUPFAM" id="SSF53448">
    <property type="entry name" value="Nucleotide-diphospho-sugar transferases"/>
    <property type="match status" value="1"/>
</dbReference>